<evidence type="ECO:0000256" key="7">
    <source>
        <dbReference type="PIRSR" id="PIRSR036298-50"/>
    </source>
</evidence>
<comment type="cofactor">
    <cofactor evidence="7">
        <name>[4Fe-4S] cluster</name>
        <dbReference type="ChEBI" id="CHEBI:49883"/>
    </cofactor>
    <text evidence="7">Binds 4 [4Fe-4S] clusters per subunit.</text>
</comment>
<dbReference type="InterPro" id="IPR014603">
    <property type="entry name" value="Formate_DH_Fe-S_su"/>
</dbReference>
<dbReference type="PIRSF" id="PIRSF036298">
    <property type="entry name" value="FDH_4Fe4S"/>
    <property type="match status" value="1"/>
</dbReference>
<dbReference type="PROSITE" id="PS00198">
    <property type="entry name" value="4FE4S_FER_1"/>
    <property type="match status" value="1"/>
</dbReference>
<feature type="binding site" evidence="7">
    <location>
        <position position="152"/>
    </location>
    <ligand>
        <name>[4Fe-4S] cluster</name>
        <dbReference type="ChEBI" id="CHEBI:49883"/>
        <label>1</label>
    </ligand>
</feature>
<evidence type="ECO:0000256" key="2">
    <source>
        <dbReference type="ARBA" id="ARBA00022485"/>
    </source>
</evidence>
<feature type="domain" description="4Fe-4S ferredoxin-type" evidence="9">
    <location>
        <begin position="65"/>
        <end position="96"/>
    </location>
</feature>
<sequence length="261" mass="29182">MITRKGMLIDVSKCMACRACQVACKQWNQLPAEKTHFTGTYQNPPGLSAKTWTIVNFIEPEEGQMRWLFRKQQCLHCTEATCVSVCPSGAAKRREDGIVYFDQSICTGCKYCVESCPFHTPKFDPIGGTVKKCTFCLDRVLDGLEPACAKACSTGAIVFGEREQVVQVARQRQEVLSKENPGEIPRIYGEKELDGLGVFYLLPERASLYGLPERPRLPIEKVVFKWAVGIIPGLAVLYGLWRYFGKERPSSEKQSEAIGGK</sequence>
<dbReference type="GO" id="GO:0051539">
    <property type="term" value="F:4 iron, 4 sulfur cluster binding"/>
    <property type="evidence" value="ECO:0007669"/>
    <property type="project" value="UniProtKB-KW"/>
</dbReference>
<feature type="binding site" evidence="7">
    <location>
        <position position="148"/>
    </location>
    <ligand>
        <name>[4Fe-4S] cluster</name>
        <dbReference type="ChEBI" id="CHEBI:49883"/>
        <label>2</label>
    </ligand>
</feature>
<dbReference type="GO" id="GO:0046872">
    <property type="term" value="F:metal ion binding"/>
    <property type="evidence" value="ECO:0007669"/>
    <property type="project" value="UniProtKB-KW"/>
</dbReference>
<feature type="binding site" evidence="7">
    <location>
        <position position="74"/>
    </location>
    <ligand>
        <name>[4Fe-4S] cluster</name>
        <dbReference type="ChEBI" id="CHEBI:49883"/>
        <label>3</label>
    </ligand>
</feature>
<feature type="binding site" evidence="7">
    <location>
        <position position="136"/>
    </location>
    <ligand>
        <name>[4Fe-4S] cluster</name>
        <dbReference type="ChEBI" id="CHEBI:49883"/>
        <label>2</label>
    </ligand>
</feature>
<evidence type="ECO:0000313" key="11">
    <source>
        <dbReference type="Proteomes" id="UP000320781"/>
    </source>
</evidence>
<gene>
    <name evidence="10" type="ORF">E3J95_01275</name>
</gene>
<evidence type="ECO:0000256" key="5">
    <source>
        <dbReference type="ARBA" id="ARBA00023004"/>
    </source>
</evidence>
<dbReference type="AlphaFoldDB" id="A0A523QLS4"/>
<feature type="binding site" evidence="7">
    <location>
        <position position="109"/>
    </location>
    <ligand>
        <name>[4Fe-4S] cluster</name>
        <dbReference type="ChEBI" id="CHEBI:49883"/>
        <label>4</label>
    </ligand>
</feature>
<feature type="binding site" evidence="7">
    <location>
        <position position="24"/>
    </location>
    <ligand>
        <name>[4Fe-4S] cluster</name>
        <dbReference type="ChEBI" id="CHEBI:49883"/>
        <label>2</label>
    </ligand>
</feature>
<dbReference type="SUPFAM" id="SSF54862">
    <property type="entry name" value="4Fe-4S ferredoxins"/>
    <property type="match status" value="1"/>
</dbReference>
<evidence type="ECO:0000313" key="10">
    <source>
        <dbReference type="EMBL" id="TES86713.1"/>
    </source>
</evidence>
<evidence type="ECO:0000256" key="3">
    <source>
        <dbReference type="ARBA" id="ARBA00022723"/>
    </source>
</evidence>
<dbReference type="GO" id="GO:0015944">
    <property type="term" value="P:formate oxidation"/>
    <property type="evidence" value="ECO:0007669"/>
    <property type="project" value="InterPro"/>
</dbReference>
<feature type="binding site" evidence="7">
    <location>
        <position position="133"/>
    </location>
    <ligand>
        <name>[4Fe-4S] cluster</name>
        <dbReference type="ChEBI" id="CHEBI:49883"/>
        <label>2</label>
    </ligand>
</feature>
<feature type="binding site" evidence="7">
    <location>
        <position position="112"/>
    </location>
    <ligand>
        <name>[4Fe-4S] cluster</name>
        <dbReference type="ChEBI" id="CHEBI:49883"/>
        <label>4</label>
    </ligand>
</feature>
<feature type="binding site" evidence="7">
    <location>
        <position position="106"/>
    </location>
    <ligand>
        <name>[4Fe-4S] cluster</name>
        <dbReference type="ChEBI" id="CHEBI:49883"/>
        <label>4</label>
    </ligand>
</feature>
<feature type="binding site" evidence="7">
    <location>
        <position position="14"/>
    </location>
    <ligand>
        <name>[4Fe-4S] cluster</name>
        <dbReference type="ChEBI" id="CHEBI:49883"/>
        <label>1</label>
    </ligand>
</feature>
<comment type="subcellular location">
    <subcellularLocation>
        <location evidence="1">Cell envelope</location>
    </subcellularLocation>
</comment>
<keyword evidence="2 7" id="KW-0004">4Fe-4S</keyword>
<dbReference type="Gene3D" id="3.30.70.20">
    <property type="match status" value="2"/>
</dbReference>
<feature type="transmembrane region" description="Helical" evidence="8">
    <location>
        <begin position="222"/>
        <end position="241"/>
    </location>
</feature>
<proteinExistence type="predicted"/>
<feature type="domain" description="4Fe-4S ferredoxin-type" evidence="9">
    <location>
        <begin position="97"/>
        <end position="126"/>
    </location>
</feature>
<dbReference type="GO" id="GO:0030313">
    <property type="term" value="C:cell envelope"/>
    <property type="evidence" value="ECO:0007669"/>
    <property type="project" value="UniProtKB-SubCell"/>
</dbReference>
<evidence type="ECO:0000256" key="8">
    <source>
        <dbReference type="SAM" id="Phobius"/>
    </source>
</evidence>
<dbReference type="GO" id="GO:0045333">
    <property type="term" value="P:cellular respiration"/>
    <property type="evidence" value="ECO:0007669"/>
    <property type="project" value="InterPro"/>
</dbReference>
<feature type="binding site" evidence="7">
    <location>
        <position position="116"/>
    </location>
    <ligand>
        <name>[4Fe-4S] cluster</name>
        <dbReference type="ChEBI" id="CHEBI:49883"/>
        <label>3</label>
    </ligand>
</feature>
<evidence type="ECO:0000256" key="4">
    <source>
        <dbReference type="ARBA" id="ARBA00022737"/>
    </source>
</evidence>
<dbReference type="Pfam" id="PF13247">
    <property type="entry name" value="Fer4_11"/>
    <property type="match status" value="1"/>
</dbReference>
<evidence type="ECO:0000259" key="9">
    <source>
        <dbReference type="PROSITE" id="PS51379"/>
    </source>
</evidence>
<keyword evidence="6 7" id="KW-0411">Iron-sulfur</keyword>
<comment type="caution">
    <text evidence="10">The sequence shown here is derived from an EMBL/GenBank/DDBJ whole genome shotgun (WGS) entry which is preliminary data.</text>
</comment>
<keyword evidence="8" id="KW-0812">Transmembrane</keyword>
<evidence type="ECO:0000256" key="1">
    <source>
        <dbReference type="ARBA" id="ARBA00004196"/>
    </source>
</evidence>
<dbReference type="Proteomes" id="UP000320781">
    <property type="component" value="Unassembled WGS sequence"/>
</dbReference>
<dbReference type="PANTHER" id="PTHR43545">
    <property type="entry name" value="FORMATE DEHYDROGENASE, NITRATE-INDUCIBLE, IRON-SULFUR SUBUNIT"/>
    <property type="match status" value="1"/>
</dbReference>
<feature type="domain" description="4Fe-4S ferredoxin-type" evidence="9">
    <location>
        <begin position="5"/>
        <end position="35"/>
    </location>
</feature>
<dbReference type="InterPro" id="IPR051555">
    <property type="entry name" value="FDH_Electron_Transfer_Unit"/>
</dbReference>
<dbReference type="EMBL" id="SOKU01000055">
    <property type="protein sequence ID" value="TES86713.1"/>
    <property type="molecule type" value="Genomic_DNA"/>
</dbReference>
<feature type="binding site" evidence="7">
    <location>
        <position position="82"/>
    </location>
    <ligand>
        <name>[4Fe-4S] cluster</name>
        <dbReference type="ChEBI" id="CHEBI:49883"/>
        <label>3</label>
    </ligand>
</feature>
<feature type="binding site" evidence="7">
    <location>
        <position position="20"/>
    </location>
    <ligand>
        <name>[4Fe-4S] cluster</name>
        <dbReference type="ChEBI" id="CHEBI:49883"/>
        <label>1</label>
    </ligand>
</feature>
<keyword evidence="8" id="KW-0472">Membrane</keyword>
<feature type="binding site" evidence="7">
    <location>
        <position position="17"/>
    </location>
    <ligand>
        <name>[4Fe-4S] cluster</name>
        <dbReference type="ChEBI" id="CHEBI:49883"/>
        <label>1</label>
    </ligand>
</feature>
<keyword evidence="5 7" id="KW-0408">Iron</keyword>
<dbReference type="InterPro" id="IPR017896">
    <property type="entry name" value="4Fe4S_Fe-S-bd"/>
</dbReference>
<dbReference type="InterPro" id="IPR017900">
    <property type="entry name" value="4Fe4S_Fe_S_CS"/>
</dbReference>
<keyword evidence="8" id="KW-1133">Transmembrane helix</keyword>
<keyword evidence="3 7" id="KW-0479">Metal-binding</keyword>
<feature type="binding site" evidence="7">
    <location>
        <position position="86"/>
    </location>
    <ligand>
        <name>[4Fe-4S] cluster</name>
        <dbReference type="ChEBI" id="CHEBI:49883"/>
        <label>4</label>
    </ligand>
</feature>
<organism evidence="10 11">
    <name type="scientific">Aerophobetes bacterium</name>
    <dbReference type="NCBI Taxonomy" id="2030807"/>
    <lineage>
        <taxon>Bacteria</taxon>
        <taxon>Candidatus Aerophobota</taxon>
    </lineage>
</organism>
<feature type="binding site" evidence="7">
    <location>
        <position position="77"/>
    </location>
    <ligand>
        <name>[4Fe-4S] cluster</name>
        <dbReference type="ChEBI" id="CHEBI:49883"/>
        <label>3</label>
    </ligand>
</feature>
<reference evidence="10 11" key="1">
    <citation type="submission" date="2019-03" db="EMBL/GenBank/DDBJ databases">
        <title>Metabolic potential of uncultured bacteria and archaea associated with petroleum seepage in deep-sea sediments.</title>
        <authorList>
            <person name="Dong X."/>
            <person name="Hubert C."/>
        </authorList>
    </citation>
    <scope>NUCLEOTIDE SEQUENCE [LARGE SCALE GENOMIC DNA]</scope>
    <source>
        <strain evidence="10">E44_bin92</strain>
    </source>
</reference>
<evidence type="ECO:0000256" key="6">
    <source>
        <dbReference type="ARBA" id="ARBA00023014"/>
    </source>
</evidence>
<dbReference type="PANTHER" id="PTHR43545:SF6">
    <property type="entry name" value="FORMATE DEHYDROGENASE, NITRATE-INDUCIBLE, IRON-SULFUR SUBUNIT"/>
    <property type="match status" value="1"/>
</dbReference>
<accession>A0A523QLS4</accession>
<dbReference type="PROSITE" id="PS51379">
    <property type="entry name" value="4FE4S_FER_2"/>
    <property type="match status" value="3"/>
</dbReference>
<keyword evidence="4" id="KW-0677">Repeat</keyword>
<name>A0A523QLS4_UNCAE</name>
<protein>
    <submittedName>
        <fullName evidence="10">4Fe-4S dicluster domain-containing protein</fullName>
    </submittedName>
</protein>